<proteinExistence type="predicted"/>
<evidence type="ECO:0000256" key="1">
    <source>
        <dbReference type="SAM" id="MobiDB-lite"/>
    </source>
</evidence>
<dbReference type="Proteomes" id="UP000191154">
    <property type="component" value="Unassembled WGS sequence"/>
</dbReference>
<evidence type="ECO:0000313" key="2">
    <source>
        <dbReference type="EMBL" id="OOM11710.1"/>
    </source>
</evidence>
<comment type="caution">
    <text evidence="2">The sequence shown here is derived from an EMBL/GenBank/DDBJ whole genome shotgun (WGS) entry which is preliminary data.</text>
</comment>
<dbReference type="EMBL" id="LZYZ01000004">
    <property type="protein sequence ID" value="OOM11710.1"/>
    <property type="molecule type" value="Genomic_DNA"/>
</dbReference>
<protein>
    <submittedName>
        <fullName evidence="2">Uncharacterized protein</fullName>
    </submittedName>
</protein>
<sequence length="133" mass="14953">MVEKANVKGRINLQNYNKSNTPRYYPHGSSENAGQAHIRLHKATKKSGIRLQGGNSNLTDKELIKAYKKAYSDSELKGILGDLRTPNSKIIIATNVTPKEAMIQLERWEKSERAKIEKNKQNSNGVSNKCKTK</sequence>
<dbReference type="RefSeq" id="WP_077865411.1">
    <property type="nucleotide sequence ID" value="NZ_LZYZ01000004.1"/>
</dbReference>
<gene>
    <name evidence="2" type="ORF">CLOSAC_21370</name>
</gene>
<name>A0A1S8N5K9_CLOSA</name>
<reference evidence="2 3" key="1">
    <citation type="submission" date="2016-05" db="EMBL/GenBank/DDBJ databases">
        <title>Microbial solvent formation.</title>
        <authorList>
            <person name="Poehlein A."/>
            <person name="Montoya Solano J.D."/>
            <person name="Flitsch S."/>
            <person name="Krabben P."/>
            <person name="Duerre P."/>
            <person name="Daniel R."/>
        </authorList>
    </citation>
    <scope>NUCLEOTIDE SEQUENCE [LARGE SCALE GENOMIC DNA]</scope>
    <source>
        <strain evidence="2 3">L1-8</strain>
    </source>
</reference>
<evidence type="ECO:0000313" key="3">
    <source>
        <dbReference type="Proteomes" id="UP000191154"/>
    </source>
</evidence>
<dbReference type="AlphaFoldDB" id="A0A1S8N5K9"/>
<accession>A0A1S8N5K9</accession>
<feature type="region of interest" description="Disordered" evidence="1">
    <location>
        <begin position="113"/>
        <end position="133"/>
    </location>
</feature>
<feature type="compositionally biased region" description="Polar residues" evidence="1">
    <location>
        <begin position="121"/>
        <end position="133"/>
    </location>
</feature>
<organism evidence="2 3">
    <name type="scientific">Clostridium saccharobutylicum</name>
    <dbReference type="NCBI Taxonomy" id="169679"/>
    <lineage>
        <taxon>Bacteria</taxon>
        <taxon>Bacillati</taxon>
        <taxon>Bacillota</taxon>
        <taxon>Clostridia</taxon>
        <taxon>Eubacteriales</taxon>
        <taxon>Clostridiaceae</taxon>
        <taxon>Clostridium</taxon>
    </lineage>
</organism>